<dbReference type="InterPro" id="IPR013154">
    <property type="entry name" value="ADH-like_N"/>
</dbReference>
<dbReference type="InterPro" id="IPR013149">
    <property type="entry name" value="ADH-like_C"/>
</dbReference>
<dbReference type="OrthoDB" id="203908at2759"/>
<dbReference type="SUPFAM" id="SSF50129">
    <property type="entry name" value="GroES-like"/>
    <property type="match status" value="1"/>
</dbReference>
<dbReference type="Pfam" id="PF00107">
    <property type="entry name" value="ADH_zinc_N"/>
    <property type="match status" value="1"/>
</dbReference>
<accession>A0A4P9XQ13</accession>
<dbReference type="NCBIfam" id="TIGR02824">
    <property type="entry name" value="quinone_pig3"/>
    <property type="match status" value="1"/>
</dbReference>
<evidence type="ECO:0000259" key="3">
    <source>
        <dbReference type="SMART" id="SM00829"/>
    </source>
</evidence>
<dbReference type="STRING" id="78915.A0A4P9XQ13"/>
<dbReference type="InterPro" id="IPR011032">
    <property type="entry name" value="GroES-like_sf"/>
</dbReference>
<dbReference type="GO" id="GO:0016651">
    <property type="term" value="F:oxidoreductase activity, acting on NAD(P)H"/>
    <property type="evidence" value="ECO:0007669"/>
    <property type="project" value="TreeGrafter"/>
</dbReference>
<dbReference type="GO" id="GO:0070402">
    <property type="term" value="F:NADPH binding"/>
    <property type="evidence" value="ECO:0007669"/>
    <property type="project" value="TreeGrafter"/>
</dbReference>
<evidence type="ECO:0000256" key="1">
    <source>
        <dbReference type="ARBA" id="ARBA00022857"/>
    </source>
</evidence>
<dbReference type="Gene3D" id="3.90.180.10">
    <property type="entry name" value="Medium-chain alcohol dehydrogenases, catalytic domain"/>
    <property type="match status" value="1"/>
</dbReference>
<keyword evidence="5" id="KW-1185">Reference proteome</keyword>
<evidence type="ECO:0000313" key="4">
    <source>
        <dbReference type="EMBL" id="RKP08115.1"/>
    </source>
</evidence>
<dbReference type="Gene3D" id="3.40.50.720">
    <property type="entry name" value="NAD(P)-binding Rossmann-like Domain"/>
    <property type="match status" value="1"/>
</dbReference>
<name>A0A4P9XQ13_9FUNG</name>
<proteinExistence type="predicted"/>
<evidence type="ECO:0000256" key="2">
    <source>
        <dbReference type="ARBA" id="ARBA00023002"/>
    </source>
</evidence>
<gene>
    <name evidence="4" type="ORF">THASP1DRAFT_34746</name>
</gene>
<dbReference type="InterPro" id="IPR036291">
    <property type="entry name" value="NAD(P)-bd_dom_sf"/>
</dbReference>
<dbReference type="AlphaFoldDB" id="A0A4P9XQ13"/>
<reference evidence="5" key="1">
    <citation type="journal article" date="2018" name="Nat. Microbiol.">
        <title>Leveraging single-cell genomics to expand the fungal tree of life.</title>
        <authorList>
            <person name="Ahrendt S.R."/>
            <person name="Quandt C.A."/>
            <person name="Ciobanu D."/>
            <person name="Clum A."/>
            <person name="Salamov A."/>
            <person name="Andreopoulos B."/>
            <person name="Cheng J.F."/>
            <person name="Woyke T."/>
            <person name="Pelin A."/>
            <person name="Henrissat B."/>
            <person name="Reynolds N.K."/>
            <person name="Benny G.L."/>
            <person name="Smith M.E."/>
            <person name="James T.Y."/>
            <person name="Grigoriev I.V."/>
        </authorList>
    </citation>
    <scope>NUCLEOTIDE SEQUENCE [LARGE SCALE GENOMIC DNA]</scope>
    <source>
        <strain evidence="5">RSA 1356</strain>
    </source>
</reference>
<dbReference type="InterPro" id="IPR014189">
    <property type="entry name" value="Quinone_OxRdtase_PIG3"/>
</dbReference>
<dbReference type="SMART" id="SM00829">
    <property type="entry name" value="PKS_ER"/>
    <property type="match status" value="1"/>
</dbReference>
<dbReference type="EMBL" id="KZ992635">
    <property type="protein sequence ID" value="RKP08115.1"/>
    <property type="molecule type" value="Genomic_DNA"/>
</dbReference>
<keyword evidence="2" id="KW-0560">Oxidoreductase</keyword>
<dbReference type="InterPro" id="IPR020843">
    <property type="entry name" value="ER"/>
</dbReference>
<dbReference type="CDD" id="cd05276">
    <property type="entry name" value="p53_inducible_oxidoreductase"/>
    <property type="match status" value="1"/>
</dbReference>
<dbReference type="Proteomes" id="UP000271241">
    <property type="component" value="Unassembled WGS sequence"/>
</dbReference>
<dbReference type="PANTHER" id="PTHR48106">
    <property type="entry name" value="QUINONE OXIDOREDUCTASE PIG3-RELATED"/>
    <property type="match status" value="1"/>
</dbReference>
<dbReference type="SUPFAM" id="SSF51735">
    <property type="entry name" value="NAD(P)-binding Rossmann-fold domains"/>
    <property type="match status" value="1"/>
</dbReference>
<dbReference type="PANTHER" id="PTHR48106:SF18">
    <property type="entry name" value="QUINONE OXIDOREDUCTASE PIG3"/>
    <property type="match status" value="1"/>
</dbReference>
<sequence>MEAVIVKQPGDASQLAIGTVDKPTPKPSELLVRVHACALNRMDLLQREGKYPVPPGASQVLGVEMAGIVEACGAQVSQFRPGDRVFGLMAGGAYAQYCVIDASLAIQIPVDLSFEEAAGLPEVWYTAYQALHLIAGLEHGQDVLIHAGASGVGIAAIQLARQAGARRIIVTCGSEEKIAFCKGLGATHAINYRTDSFRERVAEWTEGKGVNVLVDFVGADYWLDNIESLGLDGCMVILAFMSGVSVPEFSIAPILRKRLRIEGSTLRSRSIAYQSALRGHFVASVLPGVINGELKHVIDRTFSWRDVAEAHRYMESNQSRGKIIMTID</sequence>
<protein>
    <submittedName>
        <fullName evidence="4">NAD(P)H quinone oxidoreductase, PIG3 family</fullName>
    </submittedName>
</protein>
<keyword evidence="1" id="KW-0521">NADP</keyword>
<dbReference type="Pfam" id="PF08240">
    <property type="entry name" value="ADH_N"/>
    <property type="match status" value="1"/>
</dbReference>
<evidence type="ECO:0000313" key="5">
    <source>
        <dbReference type="Proteomes" id="UP000271241"/>
    </source>
</evidence>
<feature type="domain" description="Enoyl reductase (ER)" evidence="3">
    <location>
        <begin position="10"/>
        <end position="325"/>
    </location>
</feature>
<organism evidence="4 5">
    <name type="scientific">Thamnocephalis sphaerospora</name>
    <dbReference type="NCBI Taxonomy" id="78915"/>
    <lineage>
        <taxon>Eukaryota</taxon>
        <taxon>Fungi</taxon>
        <taxon>Fungi incertae sedis</taxon>
        <taxon>Zoopagomycota</taxon>
        <taxon>Zoopagomycotina</taxon>
        <taxon>Zoopagomycetes</taxon>
        <taxon>Zoopagales</taxon>
        <taxon>Sigmoideomycetaceae</taxon>
        <taxon>Thamnocephalis</taxon>
    </lineage>
</organism>